<accession>A0A8J8NHB9</accession>
<reference evidence="1" key="1">
    <citation type="submission" date="2019-06" db="EMBL/GenBank/DDBJ databases">
        <authorList>
            <person name="Zheng W."/>
        </authorList>
    </citation>
    <scope>NUCLEOTIDE SEQUENCE</scope>
    <source>
        <strain evidence="1">QDHG01</strain>
    </source>
</reference>
<dbReference type="EMBL" id="RRYP01016510">
    <property type="protein sequence ID" value="TNV75068.1"/>
    <property type="molecule type" value="Genomic_DNA"/>
</dbReference>
<comment type="caution">
    <text evidence="1">The sequence shown here is derived from an EMBL/GenBank/DDBJ whole genome shotgun (WGS) entry which is preliminary data.</text>
</comment>
<name>A0A8J8NHB9_HALGN</name>
<gene>
    <name evidence="1" type="ORF">FGO68_gene14600</name>
</gene>
<sequence length="401" mass="44593">MPTRWLSRRLEHSLERLTGLPAKVDRLRLTLSGGVVLDGVHLGPLPEAPQSCTHVSVRKVLMNADWGSVFCGDLAMTNVDLIGVEGTIAPTPDGSWLPKRWLKSSNEFTLDTIGHNDRAWLIDVEIRGGELEILDPAHSTRVRITNLMGAAQAGEDYFRMSHLTGRIDGGHLMLAMSADRGQEIPIFDGHIALKEIPLGSQFDVLGLVCPLLAGNEAVPRGRMNLEVYLQGRLESNWQETLKGRGALKIDPLAVEGLPLVRRLGLDSLIAEVSGSEHRLEDLTFRVTNPFTIQQRRVVSPALIVDVGPVPLKFEGWTDFDGQLDYAIRTDAIREQLPRGVRGLIDDLKPQDEALAIRGRLDALTILVNDQPVTTERFRIRKTDVRSEVEQISKRLSERFSR</sequence>
<evidence type="ECO:0008006" key="3">
    <source>
        <dbReference type="Google" id="ProtNLM"/>
    </source>
</evidence>
<proteinExistence type="predicted"/>
<evidence type="ECO:0000313" key="1">
    <source>
        <dbReference type="EMBL" id="TNV75068.1"/>
    </source>
</evidence>
<protein>
    <recommendedName>
        <fullName evidence="3">AsmA-like C-terminal domain-containing protein</fullName>
    </recommendedName>
</protein>
<dbReference type="Proteomes" id="UP000785679">
    <property type="component" value="Unassembled WGS sequence"/>
</dbReference>
<evidence type="ECO:0000313" key="2">
    <source>
        <dbReference type="Proteomes" id="UP000785679"/>
    </source>
</evidence>
<organism evidence="1 2">
    <name type="scientific">Halteria grandinella</name>
    <dbReference type="NCBI Taxonomy" id="5974"/>
    <lineage>
        <taxon>Eukaryota</taxon>
        <taxon>Sar</taxon>
        <taxon>Alveolata</taxon>
        <taxon>Ciliophora</taxon>
        <taxon>Intramacronucleata</taxon>
        <taxon>Spirotrichea</taxon>
        <taxon>Stichotrichia</taxon>
        <taxon>Sporadotrichida</taxon>
        <taxon>Halteriidae</taxon>
        <taxon>Halteria</taxon>
    </lineage>
</organism>
<dbReference type="AlphaFoldDB" id="A0A8J8NHB9"/>
<keyword evidence="2" id="KW-1185">Reference proteome</keyword>